<proteinExistence type="predicted"/>
<dbReference type="Proteomes" id="UP000419144">
    <property type="component" value="Unassembled WGS sequence"/>
</dbReference>
<comment type="caution">
    <text evidence="2">The sequence shown here is derived from an EMBL/GenBank/DDBJ whole genome shotgun (WGS) entry which is preliminary data.</text>
</comment>
<feature type="region of interest" description="Disordered" evidence="1">
    <location>
        <begin position="30"/>
        <end position="63"/>
    </location>
</feature>
<feature type="compositionally biased region" description="Polar residues" evidence="1">
    <location>
        <begin position="37"/>
        <end position="56"/>
    </location>
</feature>
<evidence type="ECO:0000256" key="1">
    <source>
        <dbReference type="SAM" id="MobiDB-lite"/>
    </source>
</evidence>
<keyword evidence="3" id="KW-1185">Reference proteome</keyword>
<evidence type="ECO:0000313" key="3">
    <source>
        <dbReference type="Proteomes" id="UP000419144"/>
    </source>
</evidence>
<dbReference type="VEuPathDB" id="TriTrypDB:LtaPh_3216300"/>
<reference evidence="2" key="1">
    <citation type="submission" date="2019-11" db="EMBL/GenBank/DDBJ databases">
        <title>Leishmania tarentolae CDS.</title>
        <authorList>
            <person name="Goto Y."/>
            <person name="Yamagishi J."/>
        </authorList>
    </citation>
    <scope>NUCLEOTIDE SEQUENCE [LARGE SCALE GENOMIC DNA]</scope>
    <source>
        <strain evidence="2">Parrot Tar II</strain>
    </source>
</reference>
<sequence length="63" mass="6969">MHHCARPACLLPKHHASFWEAEDVRRCTAQRSKRRQTQSGEQVSRTPPSSVASETGTCAAHPS</sequence>
<dbReference type="AlphaFoldDB" id="A0A640KQ32"/>
<gene>
    <name evidence="2" type="ORF">LtaPh_3216300</name>
</gene>
<protein>
    <submittedName>
        <fullName evidence="2">Uncharacterized protein</fullName>
    </submittedName>
</protein>
<name>A0A640KQ32_LEITA</name>
<evidence type="ECO:0000313" key="2">
    <source>
        <dbReference type="EMBL" id="GET91488.1"/>
    </source>
</evidence>
<accession>A0A640KQ32</accession>
<organism evidence="2 3">
    <name type="scientific">Leishmania tarentolae</name>
    <name type="common">Sauroleishmania tarentolae</name>
    <dbReference type="NCBI Taxonomy" id="5689"/>
    <lineage>
        <taxon>Eukaryota</taxon>
        <taxon>Discoba</taxon>
        <taxon>Euglenozoa</taxon>
        <taxon>Kinetoplastea</taxon>
        <taxon>Metakinetoplastina</taxon>
        <taxon>Trypanosomatida</taxon>
        <taxon>Trypanosomatidae</taxon>
        <taxon>Leishmaniinae</taxon>
        <taxon>Leishmania</taxon>
        <taxon>lizard Leishmania</taxon>
    </lineage>
</organism>
<dbReference type="EMBL" id="BLBS01000048">
    <property type="protein sequence ID" value="GET91488.1"/>
    <property type="molecule type" value="Genomic_DNA"/>
</dbReference>